<keyword evidence="1" id="KW-0812">Transmembrane</keyword>
<accession>A0A554VKL3</accession>
<reference evidence="2 3" key="1">
    <citation type="submission" date="2019-07" db="EMBL/GenBank/DDBJ databases">
        <title>The draft genome sequence of Aquimarina algiphila M91.</title>
        <authorList>
            <person name="Meng X."/>
        </authorList>
    </citation>
    <scope>NUCLEOTIDE SEQUENCE [LARGE SCALE GENOMIC DNA]</scope>
    <source>
        <strain evidence="2 3">M91</strain>
    </source>
</reference>
<dbReference type="RefSeq" id="WP_109438092.1">
    <property type="nucleotide sequence ID" value="NZ_CANLFO010000002.1"/>
</dbReference>
<evidence type="ECO:0000256" key="1">
    <source>
        <dbReference type="SAM" id="Phobius"/>
    </source>
</evidence>
<organism evidence="2 3">
    <name type="scientific">Aquimarina algiphila</name>
    <dbReference type="NCBI Taxonomy" id="2047982"/>
    <lineage>
        <taxon>Bacteria</taxon>
        <taxon>Pseudomonadati</taxon>
        <taxon>Bacteroidota</taxon>
        <taxon>Flavobacteriia</taxon>
        <taxon>Flavobacteriales</taxon>
        <taxon>Flavobacteriaceae</taxon>
        <taxon>Aquimarina</taxon>
    </lineage>
</organism>
<dbReference type="InterPro" id="IPR032593">
    <property type="entry name" value="DUF4907"/>
</dbReference>
<dbReference type="Pfam" id="PF16250">
    <property type="entry name" value="DUF4907"/>
    <property type="match status" value="1"/>
</dbReference>
<evidence type="ECO:0000313" key="2">
    <source>
        <dbReference type="EMBL" id="TSE08584.1"/>
    </source>
</evidence>
<comment type="caution">
    <text evidence="2">The sequence shown here is derived from an EMBL/GenBank/DDBJ whole genome shotgun (WGS) entry which is preliminary data.</text>
</comment>
<proteinExistence type="predicted"/>
<dbReference type="Proteomes" id="UP000318833">
    <property type="component" value="Unassembled WGS sequence"/>
</dbReference>
<sequence length="116" mass="13721">MKRTLTYLLIFEIIVFGVLAGNYFLERKTNPDLYSKYYRVKVKELSDDNGWYYEIYKDSRLFIQQKNIPGALGNQYFKSKKDAQKIALLVVDKLECRILPYITKAELDSCNIDFKN</sequence>
<dbReference type="AlphaFoldDB" id="A0A554VKL3"/>
<dbReference type="OrthoDB" id="674043at2"/>
<protein>
    <submittedName>
        <fullName evidence="2">DUF4907 domain-containing protein</fullName>
    </submittedName>
</protein>
<keyword evidence="1" id="KW-0472">Membrane</keyword>
<feature type="transmembrane region" description="Helical" evidence="1">
    <location>
        <begin position="6"/>
        <end position="25"/>
    </location>
</feature>
<name>A0A554VKL3_9FLAO</name>
<dbReference type="EMBL" id="VLNR01000021">
    <property type="protein sequence ID" value="TSE08584.1"/>
    <property type="molecule type" value="Genomic_DNA"/>
</dbReference>
<keyword evidence="1" id="KW-1133">Transmembrane helix</keyword>
<evidence type="ECO:0000313" key="3">
    <source>
        <dbReference type="Proteomes" id="UP000318833"/>
    </source>
</evidence>
<keyword evidence="3" id="KW-1185">Reference proteome</keyword>
<gene>
    <name evidence="2" type="ORF">FOF46_11545</name>
</gene>